<evidence type="ECO:0000313" key="1">
    <source>
        <dbReference type="EMBL" id="ABS44149.1"/>
    </source>
</evidence>
<accession>A7H5X5</accession>
<dbReference type="HOGENOM" id="CLU_3325872_0_0_7"/>
<organism evidence="1 2">
    <name type="scientific">Campylobacter jejuni subsp. doylei (strain ATCC BAA-1458 / RM4099 / 269.97)</name>
    <dbReference type="NCBI Taxonomy" id="360109"/>
    <lineage>
        <taxon>Bacteria</taxon>
        <taxon>Pseudomonadati</taxon>
        <taxon>Campylobacterota</taxon>
        <taxon>Epsilonproteobacteria</taxon>
        <taxon>Campylobacterales</taxon>
        <taxon>Campylobacteraceae</taxon>
        <taxon>Campylobacter</taxon>
    </lineage>
</organism>
<dbReference type="EMBL" id="CP000768">
    <property type="protein sequence ID" value="ABS44149.1"/>
    <property type="molecule type" value="Genomic_DNA"/>
</dbReference>
<proteinExistence type="predicted"/>
<dbReference type="KEGG" id="cjd:JJD26997_1986"/>
<evidence type="ECO:0000313" key="2">
    <source>
        <dbReference type="Proteomes" id="UP000002302"/>
    </source>
</evidence>
<sequence length="38" mass="4130">MLGATVLLAKNMVVSASELPNNAKEFISKHFKTAQNII</sequence>
<reference evidence="2" key="1">
    <citation type="submission" date="2007-07" db="EMBL/GenBank/DDBJ databases">
        <title>Complete genome sequence of Campylobacter jejuni subsp doylei 269.97 isolated from human blood.</title>
        <authorList>
            <person name="Fouts D.E."/>
            <person name="Mongodin E.F."/>
            <person name="Puiu D."/>
            <person name="Sebastian Y."/>
            <person name="Miller W.G."/>
            <person name="Mandrell R.E."/>
            <person name="Lastovica A.J."/>
            <person name="Nelson K.E."/>
        </authorList>
    </citation>
    <scope>NUCLEOTIDE SEQUENCE [LARGE SCALE GENOMIC DNA]</scope>
    <source>
        <strain evidence="2">ATCC BAA-1458 / RM4099 / 269.97</strain>
    </source>
</reference>
<protein>
    <submittedName>
        <fullName evidence="1">Uncharacterized protein</fullName>
    </submittedName>
</protein>
<name>A7H5X5_CAMJD</name>
<gene>
    <name evidence="1" type="ordered locus">JJD26997_1986</name>
</gene>
<dbReference type="SUPFAM" id="SSF160574">
    <property type="entry name" value="BT0923-like"/>
    <property type="match status" value="1"/>
</dbReference>
<dbReference type="Proteomes" id="UP000002302">
    <property type="component" value="Chromosome"/>
</dbReference>
<dbReference type="AlphaFoldDB" id="A7H5X5"/>